<comment type="caution">
    <text evidence="3">The sequence shown here is derived from an EMBL/GenBank/DDBJ whole genome shotgun (WGS) entry which is preliminary data.</text>
</comment>
<comment type="similarity">
    <text evidence="1">Belongs to the WrbA family.</text>
</comment>
<organism evidence="3 4">
    <name type="scientific">Dimargaris verticillata</name>
    <dbReference type="NCBI Taxonomy" id="2761393"/>
    <lineage>
        <taxon>Eukaryota</taxon>
        <taxon>Fungi</taxon>
        <taxon>Fungi incertae sedis</taxon>
        <taxon>Zoopagomycota</taxon>
        <taxon>Kickxellomycotina</taxon>
        <taxon>Dimargaritomycetes</taxon>
        <taxon>Dimargaritales</taxon>
        <taxon>Dimargaritaceae</taxon>
        <taxon>Dimargaris</taxon>
    </lineage>
</organism>
<reference evidence="3" key="1">
    <citation type="submission" date="2022-07" db="EMBL/GenBank/DDBJ databases">
        <title>Phylogenomic reconstructions and comparative analyses of Kickxellomycotina fungi.</title>
        <authorList>
            <person name="Reynolds N.K."/>
            <person name="Stajich J.E."/>
            <person name="Barry K."/>
            <person name="Grigoriev I.V."/>
            <person name="Crous P."/>
            <person name="Smith M.E."/>
        </authorList>
    </citation>
    <scope>NUCLEOTIDE SEQUENCE</scope>
    <source>
        <strain evidence="3">RSA 567</strain>
    </source>
</reference>
<dbReference type="GO" id="GO:0010181">
    <property type="term" value="F:FMN binding"/>
    <property type="evidence" value="ECO:0007669"/>
    <property type="project" value="InterPro"/>
</dbReference>
<dbReference type="Pfam" id="PF03358">
    <property type="entry name" value="FMN_red"/>
    <property type="match status" value="1"/>
</dbReference>
<evidence type="ECO:0000313" key="3">
    <source>
        <dbReference type="EMBL" id="KAJ1982005.1"/>
    </source>
</evidence>
<dbReference type="InterPro" id="IPR010089">
    <property type="entry name" value="Flavoprotein_WrbA-like"/>
</dbReference>
<dbReference type="OrthoDB" id="504689at2759"/>
<dbReference type="AlphaFoldDB" id="A0A9W8B2U0"/>
<dbReference type="PROSITE" id="PS50902">
    <property type="entry name" value="FLAVODOXIN_LIKE"/>
    <property type="match status" value="1"/>
</dbReference>
<evidence type="ECO:0000313" key="4">
    <source>
        <dbReference type="Proteomes" id="UP001151582"/>
    </source>
</evidence>
<dbReference type="Proteomes" id="UP001151582">
    <property type="component" value="Unassembled WGS sequence"/>
</dbReference>
<evidence type="ECO:0000259" key="2">
    <source>
        <dbReference type="PROSITE" id="PS50902"/>
    </source>
</evidence>
<feature type="domain" description="Flavodoxin-like" evidence="2">
    <location>
        <begin position="7"/>
        <end position="194"/>
    </location>
</feature>
<dbReference type="FunFam" id="3.40.50.360:FF:000001">
    <property type="entry name" value="NAD(P)H dehydrogenase (Quinone) FQR1-like"/>
    <property type="match status" value="1"/>
</dbReference>
<name>A0A9W8B2U0_9FUNG</name>
<dbReference type="NCBIfam" id="TIGR01755">
    <property type="entry name" value="flav_wrbA"/>
    <property type="match status" value="1"/>
</dbReference>
<dbReference type="Gene3D" id="3.40.50.360">
    <property type="match status" value="1"/>
</dbReference>
<dbReference type="NCBIfam" id="NF002999">
    <property type="entry name" value="PRK03767.1"/>
    <property type="match status" value="1"/>
</dbReference>
<sequence length="206" mass="22424">MSARPQVFIIFYSLYGHIYTLAQSIKKGVERVADVDVKLFQIKETLPDEVLAKMHAPAKPNVPVIEPKDLALADAFLFGIPTRYGNMPAQWKHFWDATGQLWVSGALNNKLAGTFFATGSQHGGQETTAFTFLTTLIHHGIIYVPLGYTHPNLQDNTEVIGGSAYGAGTVAGGDGSRQVSAKEHAIAEHQGESFAKVVRQFLAGRQ</sequence>
<dbReference type="PANTHER" id="PTHR30546">
    <property type="entry name" value="FLAVODOXIN-RELATED PROTEIN WRBA-RELATED"/>
    <property type="match status" value="1"/>
</dbReference>
<dbReference type="InterPro" id="IPR008254">
    <property type="entry name" value="Flavodoxin/NO_synth"/>
</dbReference>
<accession>A0A9W8B2U0</accession>
<dbReference type="PANTHER" id="PTHR30546:SF23">
    <property type="entry name" value="FLAVOPROTEIN-LIKE PROTEIN YCP4-RELATED"/>
    <property type="match status" value="1"/>
</dbReference>
<dbReference type="GO" id="GO:0003955">
    <property type="term" value="F:NAD(P)H dehydrogenase (quinone) activity"/>
    <property type="evidence" value="ECO:0007669"/>
    <property type="project" value="InterPro"/>
</dbReference>
<dbReference type="SUPFAM" id="SSF52218">
    <property type="entry name" value="Flavoproteins"/>
    <property type="match status" value="1"/>
</dbReference>
<dbReference type="InterPro" id="IPR005025">
    <property type="entry name" value="FMN_Rdtase-like_dom"/>
</dbReference>
<dbReference type="GO" id="GO:0016020">
    <property type="term" value="C:membrane"/>
    <property type="evidence" value="ECO:0007669"/>
    <property type="project" value="TreeGrafter"/>
</dbReference>
<protein>
    <recommendedName>
        <fullName evidence="2">Flavodoxin-like domain-containing protein</fullName>
    </recommendedName>
</protein>
<evidence type="ECO:0000256" key="1">
    <source>
        <dbReference type="ARBA" id="ARBA00006961"/>
    </source>
</evidence>
<proteinExistence type="inferred from homology"/>
<gene>
    <name evidence="3" type="ORF">H4R34_001866</name>
</gene>
<dbReference type="EMBL" id="JANBQB010000104">
    <property type="protein sequence ID" value="KAJ1982005.1"/>
    <property type="molecule type" value="Genomic_DNA"/>
</dbReference>
<dbReference type="InterPro" id="IPR029039">
    <property type="entry name" value="Flavoprotein-like_sf"/>
</dbReference>
<keyword evidence="4" id="KW-1185">Reference proteome</keyword>